<dbReference type="InterPro" id="IPR054787">
    <property type="entry name" value="TrlF_ATPase"/>
</dbReference>
<protein>
    <recommendedName>
        <fullName evidence="4">ATPase AAA-type core domain-containing protein</fullName>
    </recommendedName>
</protein>
<dbReference type="Proteomes" id="UP000772151">
    <property type="component" value="Unassembled WGS sequence"/>
</dbReference>
<evidence type="ECO:0000313" key="3">
    <source>
        <dbReference type="Proteomes" id="UP000772151"/>
    </source>
</evidence>
<feature type="coiled-coil region" evidence="1">
    <location>
        <begin position="638"/>
        <end position="665"/>
    </location>
</feature>
<dbReference type="InterPro" id="IPR027417">
    <property type="entry name" value="P-loop_NTPase"/>
</dbReference>
<evidence type="ECO:0000256" key="1">
    <source>
        <dbReference type="SAM" id="Coils"/>
    </source>
</evidence>
<name>A0A927WMN2_SELRU</name>
<gene>
    <name evidence="2" type="ORF">E7203_06440</name>
</gene>
<comment type="caution">
    <text evidence="2">The sequence shown here is derived from an EMBL/GenBank/DDBJ whole genome shotgun (WGS) entry which is preliminary data.</text>
</comment>
<sequence>MEMYPRGSEWRRWDLHMHTPGTQKNDCFEGKSQNEKWDKFYTTIDEYIGFTPDADKDIVAIGITDYLSIDNYLKVRNDNRLNRNIKLVLPNVELRMIPLAKNAPINIHCIFNPDIVDELEDRFFGNLEFNYAERKYSATHSELIRLGRVISDNNNISDSDAYRFGLSQFIVDIPTLKNLFNKDKHLRENTIIVVSNSTNDGVSGVTKHADFFTHNGILQTEATRREIYHISDLIFSANESDRKYFLGLATDDVETVIKKCGSLKGCIHGCDAHKNADIFEPREKRYCWIKADPTFNGLKQIIYEPETRVCISAVKPEEKPAYQVIKSIRIGDKKVQDEEILFNDKLTCIIGGKSTGKSLLLHNLAFAIDPAQVSEKANITMQKNDGRQLEDVVVTWNDGTNTRDEGANERKIVYIPQTYLNRLSDENEELTEIDAIIKDVVLIAPEAKHADIKMQESLKNQKSKVEKLIYEVVNAYETIKKKKEAEAEIGSKSGIEKELKKLNTQKKKQSKDGTISDEEIVNYNSAVSEFKKRETLISVLTSDIEYIKSLDNVVVRASISHRLEDENLRLFDNLVKDVLIDAKNSWIEKQAKFIDKTEKRISTLKQEKELFNKTIALLKPRIDENESIKKISEAIQAENEKLAKVNAYEKEIEKLQNNCSFSIENLLSEFFTYHSIHEQYEDTINKKLSLNKDGLTFSVETPFRMDSFIQTIENIIDNRSLKSNRELIDVNNVTAEWITKENMKIFVEACLDSRLKFTKKKSKESALRDILADWNNTTYRVSMDGDSIDDMSPGKKALVLLKLLINLAESRCPILIDQPEDDLDNRSVFEELIPFIKTKKLQRQIIIVTHNANVVLGGDAEEIIVANQNGINTPNKSSKFEYRSGAIEEDRAIDDSCTLNARGIQQHICDILEGGEKAFDLRKHKYQI</sequence>
<dbReference type="RefSeq" id="WP_303669194.1">
    <property type="nucleotide sequence ID" value="NZ_SVCA01000004.1"/>
</dbReference>
<dbReference type="EMBL" id="SVCA01000004">
    <property type="protein sequence ID" value="MBE6085090.1"/>
    <property type="molecule type" value="Genomic_DNA"/>
</dbReference>
<evidence type="ECO:0008006" key="4">
    <source>
        <dbReference type="Google" id="ProtNLM"/>
    </source>
</evidence>
<dbReference type="NCBIfam" id="NF045780">
    <property type="entry name" value="TrlF_fam_ATP"/>
    <property type="match status" value="1"/>
</dbReference>
<evidence type="ECO:0000313" key="2">
    <source>
        <dbReference type="EMBL" id="MBE6085090.1"/>
    </source>
</evidence>
<dbReference type="AlphaFoldDB" id="A0A927WMN2"/>
<keyword evidence="1" id="KW-0175">Coiled coil</keyword>
<organism evidence="2 3">
    <name type="scientific">Selenomonas ruminantium</name>
    <dbReference type="NCBI Taxonomy" id="971"/>
    <lineage>
        <taxon>Bacteria</taxon>
        <taxon>Bacillati</taxon>
        <taxon>Bacillota</taxon>
        <taxon>Negativicutes</taxon>
        <taxon>Selenomonadales</taxon>
        <taxon>Selenomonadaceae</taxon>
        <taxon>Selenomonas</taxon>
    </lineage>
</organism>
<reference evidence="2" key="1">
    <citation type="submission" date="2019-04" db="EMBL/GenBank/DDBJ databases">
        <title>Evolution of Biomass-Degrading Anaerobic Consortia Revealed by Metagenomics.</title>
        <authorList>
            <person name="Peng X."/>
        </authorList>
    </citation>
    <scope>NUCLEOTIDE SEQUENCE</scope>
    <source>
        <strain evidence="2">SIG242</strain>
    </source>
</reference>
<proteinExistence type="predicted"/>
<accession>A0A927WMN2</accession>
<dbReference type="SUPFAM" id="SSF52540">
    <property type="entry name" value="P-loop containing nucleoside triphosphate hydrolases"/>
    <property type="match status" value="1"/>
</dbReference>